<reference evidence="2 3" key="1">
    <citation type="submission" date="2015-06" db="EMBL/GenBank/DDBJ databases">
        <title>Draft genome of the moderately acidophilic sulfate reducer Candidatus Desulfosporosinus acididurans strain M1.</title>
        <authorList>
            <person name="Poehlein A."/>
            <person name="Petzsch P."/>
            <person name="Johnson B.D."/>
            <person name="Schloemann M."/>
            <person name="Daniel R."/>
            <person name="Muehling M."/>
        </authorList>
    </citation>
    <scope>NUCLEOTIDE SEQUENCE [LARGE SCALE GENOMIC DNA]</scope>
    <source>
        <strain evidence="2 3">M1</strain>
    </source>
</reference>
<accession>A0A0J1FNG0</accession>
<comment type="caution">
    <text evidence="2">The sequence shown here is derived from an EMBL/GenBank/DDBJ whole genome shotgun (WGS) entry which is preliminary data.</text>
</comment>
<protein>
    <submittedName>
        <fullName evidence="2">Uncharacterized protein</fullName>
    </submittedName>
</protein>
<evidence type="ECO:0000256" key="1">
    <source>
        <dbReference type="SAM" id="Phobius"/>
    </source>
</evidence>
<dbReference type="PATRIC" id="fig|476652.3.peg.3150"/>
<keyword evidence="1" id="KW-1133">Transmembrane helix</keyword>
<gene>
    <name evidence="2" type="ORF">DEAC_c29910</name>
</gene>
<feature type="transmembrane region" description="Helical" evidence="1">
    <location>
        <begin position="12"/>
        <end position="32"/>
    </location>
</feature>
<evidence type="ECO:0000313" key="3">
    <source>
        <dbReference type="Proteomes" id="UP000036356"/>
    </source>
</evidence>
<dbReference type="Proteomes" id="UP000036356">
    <property type="component" value="Unassembled WGS sequence"/>
</dbReference>
<proteinExistence type="predicted"/>
<sequence length="148" mass="17305">MAAYYRYLWSATWPDLIGLFLIWGLVLGRLGWKFRYTWRFEHDALGFIVFGLKVLIWAGFLGVYTEMLLLSQPDWFKQPGVIQGSVMAKAYDSRLGAYVLEVGDNKKQQPFYIDQKSYEQIKLEDQVKLTFLPVRRDVVSCEVLKSLH</sequence>
<keyword evidence="1" id="KW-0472">Membrane</keyword>
<dbReference type="STRING" id="476652.DEAC_c29910"/>
<organism evidence="2 3">
    <name type="scientific">Desulfosporosinus acididurans</name>
    <dbReference type="NCBI Taxonomy" id="476652"/>
    <lineage>
        <taxon>Bacteria</taxon>
        <taxon>Bacillati</taxon>
        <taxon>Bacillota</taxon>
        <taxon>Clostridia</taxon>
        <taxon>Eubacteriales</taxon>
        <taxon>Desulfitobacteriaceae</taxon>
        <taxon>Desulfosporosinus</taxon>
    </lineage>
</organism>
<evidence type="ECO:0000313" key="2">
    <source>
        <dbReference type="EMBL" id="KLU65024.1"/>
    </source>
</evidence>
<dbReference type="AlphaFoldDB" id="A0A0J1FNG0"/>
<dbReference type="RefSeq" id="WP_047810814.1">
    <property type="nucleotide sequence ID" value="NZ_LDZY01000010.1"/>
</dbReference>
<keyword evidence="3" id="KW-1185">Reference proteome</keyword>
<name>A0A0J1FNG0_9FIRM</name>
<feature type="transmembrane region" description="Helical" evidence="1">
    <location>
        <begin position="44"/>
        <end position="64"/>
    </location>
</feature>
<keyword evidence="1" id="KW-0812">Transmembrane</keyword>
<dbReference type="EMBL" id="LDZY01000010">
    <property type="protein sequence ID" value="KLU65024.1"/>
    <property type="molecule type" value="Genomic_DNA"/>
</dbReference>